<dbReference type="EMBL" id="LLYA01000178">
    <property type="protein sequence ID" value="KRR20363.1"/>
    <property type="molecule type" value="Genomic_DNA"/>
</dbReference>
<evidence type="ECO:0000313" key="1">
    <source>
        <dbReference type="EMBL" id="KRR20363.1"/>
    </source>
</evidence>
<dbReference type="RefSeq" id="WP_057846178.1">
    <property type="nucleotide sequence ID" value="NZ_LLYA01000178.1"/>
</dbReference>
<dbReference type="OrthoDB" id="4829434at2"/>
<gene>
    <name evidence="1" type="ORF">CQ13_32485</name>
</gene>
<proteinExistence type="predicted"/>
<organism evidence="1 2">
    <name type="scientific">Bradyrhizobium retamae</name>
    <dbReference type="NCBI Taxonomy" id="1300035"/>
    <lineage>
        <taxon>Bacteria</taxon>
        <taxon>Pseudomonadati</taxon>
        <taxon>Pseudomonadota</taxon>
        <taxon>Alphaproteobacteria</taxon>
        <taxon>Hyphomicrobiales</taxon>
        <taxon>Nitrobacteraceae</taxon>
        <taxon>Bradyrhizobium</taxon>
    </lineage>
</organism>
<dbReference type="AlphaFoldDB" id="A0A0R3MJR5"/>
<reference evidence="1 2" key="1">
    <citation type="submission" date="2014-03" db="EMBL/GenBank/DDBJ databases">
        <title>Bradyrhizobium valentinum sp. nov., isolated from effective nodules of Lupinus mariae-josephae, a lupine endemic of basic-lime soils in Eastern Spain.</title>
        <authorList>
            <person name="Duran D."/>
            <person name="Rey L."/>
            <person name="Navarro A."/>
            <person name="Busquets A."/>
            <person name="Imperial J."/>
            <person name="Ruiz-Argueso T."/>
        </authorList>
    </citation>
    <scope>NUCLEOTIDE SEQUENCE [LARGE SCALE GENOMIC DNA]</scope>
    <source>
        <strain evidence="1 2">Ro19</strain>
    </source>
</reference>
<dbReference type="Proteomes" id="UP000052023">
    <property type="component" value="Unassembled WGS sequence"/>
</dbReference>
<comment type="caution">
    <text evidence="1">The sequence shown here is derived from an EMBL/GenBank/DDBJ whole genome shotgun (WGS) entry which is preliminary data.</text>
</comment>
<keyword evidence="2" id="KW-1185">Reference proteome</keyword>
<evidence type="ECO:0000313" key="2">
    <source>
        <dbReference type="Proteomes" id="UP000052023"/>
    </source>
</evidence>
<name>A0A0R3MJR5_9BRAD</name>
<sequence>MKHVTITETDDITAATVEAKRNVAIAKLSQFEQECLNLGGMAKRNPHRKREVVDCLYQIAVTNSLLSTHGGALIEDLIAVGLEAR</sequence>
<accession>A0A0R3MJR5</accession>
<protein>
    <submittedName>
        <fullName evidence="1">Uncharacterized protein</fullName>
    </submittedName>
</protein>